<dbReference type="RefSeq" id="WP_145769004.1">
    <property type="nucleotide sequence ID" value="NZ_LR778301.1"/>
</dbReference>
<reference evidence="1 2" key="1">
    <citation type="submission" date="2020-03" db="EMBL/GenBank/DDBJ databases">
        <authorList>
            <consortium name="Genoscope - CEA"/>
            <person name="William W."/>
        </authorList>
    </citation>
    <scope>NUCLEOTIDE SEQUENCE [LARGE SCALE GENOMIC DNA]</scope>
    <source>
        <strain evidence="2">DSM 16959</strain>
    </source>
</reference>
<evidence type="ECO:0000313" key="2">
    <source>
        <dbReference type="Proteomes" id="UP000515733"/>
    </source>
</evidence>
<gene>
    <name evidence="1" type="ORF">DENOEST_1823</name>
</gene>
<evidence type="ECO:0000313" key="1">
    <source>
        <dbReference type="EMBL" id="CAB1368988.1"/>
    </source>
</evidence>
<keyword evidence="2" id="KW-1185">Reference proteome</keyword>
<dbReference type="Proteomes" id="UP000515733">
    <property type="component" value="Chromosome"/>
</dbReference>
<name>A0A6S6XSM9_9PROT</name>
<dbReference type="AlphaFoldDB" id="A0A6S6XSM9"/>
<protein>
    <submittedName>
        <fullName evidence="1">Uncharacterized protein</fullName>
    </submittedName>
</protein>
<dbReference type="KEGG" id="doe:DENOEST_1823"/>
<dbReference type="EMBL" id="LR778301">
    <property type="protein sequence ID" value="CAB1368988.1"/>
    <property type="molecule type" value="Genomic_DNA"/>
</dbReference>
<proteinExistence type="predicted"/>
<sequence length="96" mass="10584">MNMPPRYLVTDTFDLRMLASLTVGITLKELSLSDVCDLIERAEQEQRMGLHGGWADGLKHPLATALVPNGPILLVANQVQTAQGDVMKWVQVEIVD</sequence>
<accession>A0A6S6XSM9</accession>
<dbReference type="OrthoDB" id="8562963at2"/>
<organism evidence="1 2">
    <name type="scientific">Denitratisoma oestradiolicum</name>
    <dbReference type="NCBI Taxonomy" id="311182"/>
    <lineage>
        <taxon>Bacteria</taxon>
        <taxon>Pseudomonadati</taxon>
        <taxon>Pseudomonadota</taxon>
        <taxon>Betaproteobacteria</taxon>
        <taxon>Nitrosomonadales</taxon>
        <taxon>Sterolibacteriaceae</taxon>
        <taxon>Denitratisoma</taxon>
    </lineage>
</organism>